<dbReference type="SUPFAM" id="SSF52980">
    <property type="entry name" value="Restriction endonuclease-like"/>
    <property type="match status" value="1"/>
</dbReference>
<keyword evidence="2" id="KW-0808">Transferase</keyword>
<dbReference type="Gene3D" id="3.40.50.150">
    <property type="entry name" value="Vaccinia Virus protein VP39"/>
    <property type="match status" value="2"/>
</dbReference>
<keyword evidence="4" id="KW-0378">Hydrolase</keyword>
<evidence type="ECO:0000256" key="4">
    <source>
        <dbReference type="ARBA" id="ARBA00022801"/>
    </source>
</evidence>
<dbReference type="InterPro" id="IPR011856">
    <property type="entry name" value="tRNA_endonuc-like_dom_sf"/>
</dbReference>
<organism evidence="7 8">
    <name type="scientific">Enterococcus dongliensis</name>
    <dbReference type="NCBI Taxonomy" id="2559925"/>
    <lineage>
        <taxon>Bacteria</taxon>
        <taxon>Bacillati</taxon>
        <taxon>Bacillota</taxon>
        <taxon>Bacilli</taxon>
        <taxon>Lactobacillales</taxon>
        <taxon>Enterococcaceae</taxon>
        <taxon>Enterococcus</taxon>
    </lineage>
</organism>
<dbReference type="SUPFAM" id="SSF53335">
    <property type="entry name" value="S-adenosyl-L-methionine-dependent methyltransferases"/>
    <property type="match status" value="3"/>
</dbReference>
<evidence type="ECO:0000259" key="5">
    <source>
        <dbReference type="Pfam" id="PF01555"/>
    </source>
</evidence>
<protein>
    <submittedName>
        <fullName evidence="7">DUF2034 domain-containing protein</fullName>
    </submittedName>
</protein>
<proteinExistence type="predicted"/>
<dbReference type="InterPro" id="IPR002941">
    <property type="entry name" value="DNA_methylase_N4/N6"/>
</dbReference>
<dbReference type="InterPro" id="IPR011335">
    <property type="entry name" value="Restrct_endonuc-II-like"/>
</dbReference>
<sequence>MKKKIPTAEITTRINEALIGTKNSVPRVIKETFTFKGRKSPEIIEKVIDTLVDKDGKILDPFMGSGMTLIAAKKAKRDFVGIELDNYTFFVGKTLFEKNDKDKLSELFNIVETNIKNEVMSLYETKCCGKQNFIKKVLFDPKNGKDGYFNPEPNREIKDGKNVKLLNTCPECGENSKNFEDIDWEKIGEVSKMDVSEFPKDTYYVNSRINITESTGAHKYDAIFTHRNKVGLLLIQKEISKLPSSKEKDFLQQALVASLSLARIAMYGSSTDILYHVVNEKAQDMNVWVLFESKYKKFIKFQEEYEDILIENDLDYPVFNEDYFNFLNEHPDLKFDAIITDFPYTDQVPYLERNQMFRIWLNHFDEHGEKFSLTESMLEAEMVVTNAVERREKNLEQYYADIDKMFKTFYEHLSVGQPVVIFTKLGKMKYFNVFARVIDYARKNGFEYTFRLGIEKNDPTLRKQSAYKNTLINEVVIGFEKLSEENRYFYIGNENYESKLVDDIYRELKKIKDISYTMTAAVTKAKKELSKQGIRFNDKIERLVVEVINNNFFVDDHQEIQLDKKRLYLDQEDEDTLFRKLYELVPFYVGKLLKKKGKFVLEDLYVELIDELSDGNNRTLYSLLNDDDNIKEIDGLVADKTSKSEDGKYYIKKEMPKEFNQDAIDIATMDPYDFENLCKNLLEHENYADVHRKGGSGDMGVDIVAKWFNGNTSETWLIQCKRWVSNVDATPIQRLVSERERLGANKIACYTTSGYSKDAKKIAEIQNVELVDGEELVFKLNKFFPKKYYNSNLI</sequence>
<dbReference type="Proteomes" id="UP001256547">
    <property type="component" value="Unassembled WGS sequence"/>
</dbReference>
<dbReference type="RefSeq" id="WP_311798844.1">
    <property type="nucleotide sequence ID" value="NZ_JARPYR010000022.1"/>
</dbReference>
<evidence type="ECO:0000256" key="1">
    <source>
        <dbReference type="ARBA" id="ARBA00022603"/>
    </source>
</evidence>
<accession>A0ABU3ERG0</accession>
<dbReference type="Pfam" id="PF01555">
    <property type="entry name" value="N6_N4_Mtase"/>
    <property type="match status" value="1"/>
</dbReference>
<evidence type="ECO:0000256" key="2">
    <source>
        <dbReference type="ARBA" id="ARBA00022679"/>
    </source>
</evidence>
<feature type="domain" description="DNA methylase N-4/N-6" evidence="5">
    <location>
        <begin position="33"/>
        <end position="86"/>
    </location>
</feature>
<dbReference type="EMBL" id="JARPYR010000022">
    <property type="protein sequence ID" value="MDT2597444.1"/>
    <property type="molecule type" value="Genomic_DNA"/>
</dbReference>
<evidence type="ECO:0000256" key="3">
    <source>
        <dbReference type="ARBA" id="ARBA00022747"/>
    </source>
</evidence>
<dbReference type="InterPro" id="IPR007560">
    <property type="entry name" value="Restrct_endonuc_IV_Mrr"/>
</dbReference>
<dbReference type="Pfam" id="PF04471">
    <property type="entry name" value="Mrr_cat"/>
    <property type="match status" value="1"/>
</dbReference>
<evidence type="ECO:0000313" key="8">
    <source>
        <dbReference type="Proteomes" id="UP001256547"/>
    </source>
</evidence>
<dbReference type="Gene3D" id="3.40.1350.10">
    <property type="match status" value="1"/>
</dbReference>
<dbReference type="PANTHER" id="PTHR30015">
    <property type="entry name" value="MRR RESTRICTION SYSTEM PROTEIN"/>
    <property type="match status" value="1"/>
</dbReference>
<keyword evidence="3" id="KW-0680">Restriction system</keyword>
<reference evidence="7 8" key="1">
    <citation type="submission" date="2023-03" db="EMBL/GenBank/DDBJ databases">
        <authorList>
            <person name="Shen W."/>
            <person name="Cai J."/>
        </authorList>
    </citation>
    <scope>NUCLEOTIDE SEQUENCE [LARGE SCALE GENOMIC DNA]</scope>
    <source>
        <strain evidence="7 8">P72-2</strain>
    </source>
</reference>
<evidence type="ECO:0000313" key="7">
    <source>
        <dbReference type="EMBL" id="MDT2597444.1"/>
    </source>
</evidence>
<evidence type="ECO:0000259" key="6">
    <source>
        <dbReference type="Pfam" id="PF04471"/>
    </source>
</evidence>
<dbReference type="PANTHER" id="PTHR30015:SF7">
    <property type="entry name" value="TYPE IV METHYL-DIRECTED RESTRICTION ENZYME ECOKMRR"/>
    <property type="match status" value="1"/>
</dbReference>
<name>A0ABU3ERG0_9ENTE</name>
<dbReference type="InterPro" id="IPR029063">
    <property type="entry name" value="SAM-dependent_MTases_sf"/>
</dbReference>
<keyword evidence="1" id="KW-0489">Methyltransferase</keyword>
<feature type="domain" description="Restriction endonuclease type IV Mrr" evidence="6">
    <location>
        <begin position="667"/>
        <end position="777"/>
    </location>
</feature>
<keyword evidence="8" id="KW-1185">Reference proteome</keyword>
<comment type="caution">
    <text evidence="7">The sequence shown here is derived from an EMBL/GenBank/DDBJ whole genome shotgun (WGS) entry which is preliminary data.</text>
</comment>
<dbReference type="InterPro" id="IPR052906">
    <property type="entry name" value="Type_IV_Methyl-Rstrct_Enzyme"/>
</dbReference>
<gene>
    <name evidence="7" type="ORF">P7D39_10570</name>
</gene>